<evidence type="ECO:0000259" key="2">
    <source>
        <dbReference type="PROSITE" id="PS50022"/>
    </source>
</evidence>
<feature type="domain" description="F5/8 type C" evidence="2">
    <location>
        <begin position="531"/>
        <end position="682"/>
    </location>
</feature>
<gene>
    <name evidence="3" type="ORF">LX83_000792</name>
</gene>
<reference evidence="3" key="1">
    <citation type="submission" date="2022-06" db="EMBL/GenBank/DDBJ databases">
        <title>Genomic Encyclopedia of Archaeal and Bacterial Type Strains, Phase II (KMG-II): from individual species to whole genera.</title>
        <authorList>
            <person name="Goeker M."/>
        </authorList>
    </citation>
    <scope>NUCLEOTIDE SEQUENCE</scope>
    <source>
        <strain evidence="3">DSM 43935</strain>
    </source>
</reference>
<dbReference type="InterPro" id="IPR000421">
    <property type="entry name" value="FA58C"/>
</dbReference>
<comment type="caution">
    <text evidence="3">The sequence shown here is derived from an EMBL/GenBank/DDBJ whole genome shotgun (WGS) entry which is preliminary data.</text>
</comment>
<feature type="chain" id="PRO_5041933092" evidence="1">
    <location>
        <begin position="32"/>
        <end position="682"/>
    </location>
</feature>
<evidence type="ECO:0000256" key="1">
    <source>
        <dbReference type="SAM" id="SignalP"/>
    </source>
</evidence>
<evidence type="ECO:0000313" key="3">
    <source>
        <dbReference type="EMBL" id="MCP2163952.1"/>
    </source>
</evidence>
<sequence>MSGPGARVRPRWALVLSLVALLFATGSPAQAAGSGPAATATRTGMSWAVLGQQGGYVHVGADARTNAYTGDTSVDQYLHALCLLVDGQAAPGGIAFDQNNGWARGRVRVTAPVRGDALTSQQQGDALCATSFGAGWRLAEFHDGRYGQNFSVPGGWSFWAAGQLTPGTRFWVAINDQPANPWNSAGELPPPVVGREDDLLVKTRLQELTQPLLGFARDQRFRDVVTAGVARRFDGDDNVLLTDVITAAEQAKIVDTGSAAWQDLKARVAQFENLNGRSYAPQIYIPNYGDGAVPGAQVVMTVFESDPTRTDLPAYQLDANGNLAVRSEPVNEAYAETHEVWVLSPNERIGLNPTELRETREMAEAEESASRSGVGISAVCNPTGLRNNKGLEYLQKFRIPDPRSLEPWTRGKLEMRLFVVGKDGAIIKNAYFGGLKPKTLKNGIYPDMFLTTWDRAVWGDYLAYKWLEVDGGPNIEISLGLSVTILKLINAKIDVKALLNNSDDDAGAGVVMFGESTYITYSTGTVEWNVCSMGGDGGTGDDNLARSALAVASSVFPGYEPGRVNDGSRDTSVGGATSWANADKYGPNGFLPQWVQLDFGTDKTFSKVVLYTSSGYPIRDYDLQTWNGTTWVTVATKNGNTDLMVTHQWTTPLTSRLLRVYGRSGPTHQPQYVRVNELEVYR</sequence>
<proteinExistence type="predicted"/>
<organism evidence="3 4">
    <name type="scientific">Goodfellowiella coeruleoviolacea</name>
    <dbReference type="NCBI Taxonomy" id="334858"/>
    <lineage>
        <taxon>Bacteria</taxon>
        <taxon>Bacillati</taxon>
        <taxon>Actinomycetota</taxon>
        <taxon>Actinomycetes</taxon>
        <taxon>Pseudonocardiales</taxon>
        <taxon>Pseudonocardiaceae</taxon>
        <taxon>Goodfellowiella</taxon>
    </lineage>
</organism>
<protein>
    <submittedName>
        <fullName evidence="3">F5/8 type C domain-containing protein</fullName>
    </submittedName>
</protein>
<name>A0AAE3G952_9PSEU</name>
<keyword evidence="1" id="KW-0732">Signal</keyword>
<dbReference type="EMBL" id="JAMTCK010000002">
    <property type="protein sequence ID" value="MCP2163952.1"/>
    <property type="molecule type" value="Genomic_DNA"/>
</dbReference>
<feature type="signal peptide" evidence="1">
    <location>
        <begin position="1"/>
        <end position="31"/>
    </location>
</feature>
<dbReference type="SUPFAM" id="SSF49785">
    <property type="entry name" value="Galactose-binding domain-like"/>
    <property type="match status" value="1"/>
</dbReference>
<dbReference type="Pfam" id="PF00754">
    <property type="entry name" value="F5_F8_type_C"/>
    <property type="match status" value="1"/>
</dbReference>
<dbReference type="InterPro" id="IPR008979">
    <property type="entry name" value="Galactose-bd-like_sf"/>
</dbReference>
<dbReference type="AlphaFoldDB" id="A0AAE3G952"/>
<dbReference type="Gene3D" id="2.60.120.260">
    <property type="entry name" value="Galactose-binding domain-like"/>
    <property type="match status" value="1"/>
</dbReference>
<evidence type="ECO:0000313" key="4">
    <source>
        <dbReference type="Proteomes" id="UP001206128"/>
    </source>
</evidence>
<dbReference type="PROSITE" id="PS50022">
    <property type="entry name" value="FA58C_3"/>
    <property type="match status" value="1"/>
</dbReference>
<dbReference type="RefSeq" id="WP_253767151.1">
    <property type="nucleotide sequence ID" value="NZ_JAMTCK010000002.1"/>
</dbReference>
<dbReference type="Proteomes" id="UP001206128">
    <property type="component" value="Unassembled WGS sequence"/>
</dbReference>
<accession>A0AAE3G952</accession>
<keyword evidence="4" id="KW-1185">Reference proteome</keyword>